<organism evidence="2 3">
    <name type="scientific">Paraburkholderia rhynchosiae</name>
    <dbReference type="NCBI Taxonomy" id="487049"/>
    <lineage>
        <taxon>Bacteria</taxon>
        <taxon>Pseudomonadati</taxon>
        <taxon>Pseudomonadota</taxon>
        <taxon>Betaproteobacteria</taxon>
        <taxon>Burkholderiales</taxon>
        <taxon>Burkholderiaceae</taxon>
        <taxon>Paraburkholderia</taxon>
    </lineage>
</organism>
<name>A0ABX4UXG7_9BURK</name>
<accession>A0ABX4UXG7</accession>
<dbReference type="Proteomes" id="UP000235659">
    <property type="component" value="Unassembled WGS sequence"/>
</dbReference>
<evidence type="ECO:0000256" key="1">
    <source>
        <dbReference type="SAM" id="Phobius"/>
    </source>
</evidence>
<keyword evidence="3" id="KW-1185">Reference proteome</keyword>
<keyword evidence="1" id="KW-1133">Transmembrane helix</keyword>
<keyword evidence="1" id="KW-0472">Membrane</keyword>
<evidence type="ECO:0000313" key="3">
    <source>
        <dbReference type="Proteomes" id="UP000235659"/>
    </source>
</evidence>
<comment type="caution">
    <text evidence="2">The sequence shown here is derived from an EMBL/GenBank/DDBJ whole genome shotgun (WGS) entry which is preliminary data.</text>
</comment>
<proteinExistence type="predicted"/>
<keyword evidence="1" id="KW-0812">Transmembrane</keyword>
<dbReference type="EMBL" id="PNXY01000026">
    <property type="protein sequence ID" value="PMS25965.1"/>
    <property type="molecule type" value="Genomic_DNA"/>
</dbReference>
<gene>
    <name evidence="2" type="ORF">C0Z16_27920</name>
</gene>
<evidence type="ECO:0000313" key="2">
    <source>
        <dbReference type="EMBL" id="PMS25965.1"/>
    </source>
</evidence>
<reference evidence="2 3" key="1">
    <citation type="submission" date="2018-01" db="EMBL/GenBank/DDBJ databases">
        <title>Whole genome analyses suggest that Burkholderia sensu lato contains two further novel genera in the rhizoxinica-symbiotica group Mycetohabitans gen. nov., and Trinickia gen. nov.: implications for the evolution of diazotrophy and nodulation in the Burkholderiaceae.</title>
        <authorList>
            <person name="Estrada-de los Santos P."/>
            <person name="Palmer M."/>
            <person name="Chavez-Ramirez B."/>
            <person name="Beukes C."/>
            <person name="Steenkamp E.T."/>
            <person name="Hirsch A.M."/>
            <person name="Manyaka P."/>
            <person name="Maluk M."/>
            <person name="Lafos M."/>
            <person name="Crook M."/>
            <person name="Gross E."/>
            <person name="Simon M.F."/>
            <person name="Bueno dos Reis Junior F."/>
            <person name="Poole P.S."/>
            <person name="Venter S.N."/>
            <person name="James E.K."/>
        </authorList>
    </citation>
    <scope>NUCLEOTIDE SEQUENCE [LARGE SCALE GENOMIC DNA]</scope>
    <source>
        <strain evidence="2 3">WSM 3937</strain>
    </source>
</reference>
<protein>
    <submittedName>
        <fullName evidence="2">Uncharacterized protein</fullName>
    </submittedName>
</protein>
<feature type="transmembrane region" description="Helical" evidence="1">
    <location>
        <begin position="54"/>
        <end position="74"/>
    </location>
</feature>
<sequence>MVVRRVLPLPHREVRVNRYFLNRLAGRVVRRVLGMQREPVRQMSEGDYRLIEHAFAFVVATAALGLVASVLLLLNWRPTC</sequence>